<evidence type="ECO:0000256" key="1">
    <source>
        <dbReference type="SAM" id="MobiDB-lite"/>
    </source>
</evidence>
<reference evidence="2" key="1">
    <citation type="submission" date="2015-07" db="EMBL/GenBank/DDBJ databases">
        <title>Transcriptome Assembly of Anthurium amnicola.</title>
        <authorList>
            <person name="Suzuki J."/>
        </authorList>
    </citation>
    <scope>NUCLEOTIDE SEQUENCE</scope>
</reference>
<accession>A0A1D1XWZ1</accession>
<dbReference type="AlphaFoldDB" id="A0A1D1XWZ1"/>
<evidence type="ECO:0000313" key="2">
    <source>
        <dbReference type="EMBL" id="JAT46894.1"/>
    </source>
</evidence>
<feature type="non-terminal residue" evidence="2">
    <location>
        <position position="1"/>
    </location>
</feature>
<organism evidence="2">
    <name type="scientific">Anthurium amnicola</name>
    <dbReference type="NCBI Taxonomy" id="1678845"/>
    <lineage>
        <taxon>Eukaryota</taxon>
        <taxon>Viridiplantae</taxon>
        <taxon>Streptophyta</taxon>
        <taxon>Embryophyta</taxon>
        <taxon>Tracheophyta</taxon>
        <taxon>Spermatophyta</taxon>
        <taxon>Magnoliopsida</taxon>
        <taxon>Liliopsida</taxon>
        <taxon>Araceae</taxon>
        <taxon>Pothoideae</taxon>
        <taxon>Potheae</taxon>
        <taxon>Anthurium</taxon>
    </lineage>
</organism>
<sequence length="210" mass="23045">AQFYLDQGQQSFPPYPHCGGRLSVSREADVHGGGGHRHSKACKQDVEEIEAYRASFGFSADELVTTQNYVEISDAADDSFTMSPFANNDRLYTESCPLAEMKNIGGKTQTMQSNLPNCRSPKSDQALHRVGEALPNSCDVCKGPKLHGQDAQASLPNGHCHTVTDEELFSKVWDSKISRSFRSGSSVSDAEIDYRRSKSMRGKPQHSSLA</sequence>
<proteinExistence type="predicted"/>
<dbReference type="EMBL" id="GDJX01021042">
    <property type="protein sequence ID" value="JAT46894.1"/>
    <property type="molecule type" value="Transcribed_RNA"/>
</dbReference>
<name>A0A1D1XWZ1_9ARAE</name>
<protein>
    <submittedName>
        <fullName evidence="2">Uncharacterized protein At1g76660</fullName>
    </submittedName>
</protein>
<gene>
    <name evidence="2" type="primary">At1g76660_1</name>
    <name evidence="2" type="ORF">g.26961</name>
</gene>
<feature type="region of interest" description="Disordered" evidence="1">
    <location>
        <begin position="180"/>
        <end position="210"/>
    </location>
</feature>